<feature type="transmembrane region" description="Helical" evidence="1">
    <location>
        <begin position="96"/>
        <end position="121"/>
    </location>
</feature>
<dbReference type="Pfam" id="PF02517">
    <property type="entry name" value="Rce1-like"/>
    <property type="match status" value="1"/>
</dbReference>
<feature type="transmembrane region" description="Helical" evidence="1">
    <location>
        <begin position="171"/>
        <end position="191"/>
    </location>
</feature>
<feature type="transmembrane region" description="Helical" evidence="1">
    <location>
        <begin position="57"/>
        <end position="75"/>
    </location>
</feature>
<name>A0ABT8VJH4_9BACL</name>
<evidence type="ECO:0000256" key="1">
    <source>
        <dbReference type="SAM" id="Phobius"/>
    </source>
</evidence>
<dbReference type="PANTHER" id="PTHR36435:SF1">
    <property type="entry name" value="CAAX AMINO TERMINAL PROTEASE FAMILY PROTEIN"/>
    <property type="match status" value="1"/>
</dbReference>
<keyword evidence="4" id="KW-1185">Reference proteome</keyword>
<keyword evidence="3" id="KW-0378">Hydrolase</keyword>
<keyword evidence="1" id="KW-0472">Membrane</keyword>
<comment type="caution">
    <text evidence="3">The sequence shown here is derived from an EMBL/GenBank/DDBJ whole genome shotgun (WGS) entry which is preliminary data.</text>
</comment>
<dbReference type="EC" id="3.4.-.-" evidence="3"/>
<feature type="domain" description="CAAX prenyl protease 2/Lysostaphin resistance protein A-like" evidence="2">
    <location>
        <begin position="135"/>
        <end position="222"/>
    </location>
</feature>
<evidence type="ECO:0000313" key="3">
    <source>
        <dbReference type="EMBL" id="MDO3681146.1"/>
    </source>
</evidence>
<dbReference type="RefSeq" id="WP_302881099.1">
    <property type="nucleotide sequence ID" value="NZ_JAUMKJ010000056.1"/>
</dbReference>
<feature type="transmembrane region" description="Helical" evidence="1">
    <location>
        <begin position="211"/>
        <end position="231"/>
    </location>
</feature>
<dbReference type="PANTHER" id="PTHR36435">
    <property type="entry name" value="SLR1288 PROTEIN"/>
    <property type="match status" value="1"/>
</dbReference>
<accession>A0ABT8VJH4</accession>
<evidence type="ECO:0000313" key="4">
    <source>
        <dbReference type="Proteomes" id="UP001168883"/>
    </source>
</evidence>
<dbReference type="GO" id="GO:0008237">
    <property type="term" value="F:metallopeptidase activity"/>
    <property type="evidence" value="ECO:0007669"/>
    <property type="project" value="UniProtKB-KW"/>
</dbReference>
<organism evidence="3 4">
    <name type="scientific">Paenibacillus ehimensis</name>
    <dbReference type="NCBI Taxonomy" id="79264"/>
    <lineage>
        <taxon>Bacteria</taxon>
        <taxon>Bacillati</taxon>
        <taxon>Bacillota</taxon>
        <taxon>Bacilli</taxon>
        <taxon>Bacillales</taxon>
        <taxon>Paenibacillaceae</taxon>
        <taxon>Paenibacillus</taxon>
    </lineage>
</organism>
<gene>
    <name evidence="3" type="ORF">Q3C12_29540</name>
</gene>
<feature type="transmembrane region" description="Helical" evidence="1">
    <location>
        <begin position="133"/>
        <end position="150"/>
    </location>
</feature>
<dbReference type="InterPro" id="IPR003675">
    <property type="entry name" value="Rce1/LyrA-like_dom"/>
</dbReference>
<feature type="transmembrane region" description="Helical" evidence="1">
    <location>
        <begin position="20"/>
        <end position="45"/>
    </location>
</feature>
<keyword evidence="1" id="KW-1133">Transmembrane helix</keyword>
<sequence>MHQSSSQPLPHRDPDRPGGIATLIVMIVMFLTGTKTAFEAVGLLLEPLGAARALTDYIGAVVVHILEFLTVWLLIVRGDRLSWTVLGFRPLQRQDWLRLIPWSIVTVLCSVLSFWMTSLFWTGGSSKASAVESAGLLLSVLMTAIVAPVVEETAYRGVLYRYLRNRLNTGGSVAVSSFVFGLAHAPSWEVVPNAVVTGAVFALAYERTGTLWFSILLHGILNGSFTLLFFLSNG</sequence>
<dbReference type="EMBL" id="JAUMKJ010000056">
    <property type="protein sequence ID" value="MDO3681146.1"/>
    <property type="molecule type" value="Genomic_DNA"/>
</dbReference>
<dbReference type="Proteomes" id="UP001168883">
    <property type="component" value="Unassembled WGS sequence"/>
</dbReference>
<keyword evidence="3" id="KW-0482">Metalloprotease</keyword>
<reference evidence="3" key="1">
    <citation type="submission" date="2023-07" db="EMBL/GenBank/DDBJ databases">
        <authorList>
            <person name="Aktuganov G."/>
            <person name="Boyko T."/>
            <person name="Delegan Y."/>
            <person name="Galimzianova N."/>
            <person name="Gilvanova E."/>
            <person name="Korobov V."/>
            <person name="Kuzmina L."/>
            <person name="Melentiev A."/>
            <person name="Milman P."/>
            <person name="Ryabova A."/>
            <person name="Stupak E."/>
            <person name="Yasakov T."/>
            <person name="Zharikova N."/>
            <person name="Zhurenko E."/>
        </authorList>
    </citation>
    <scope>NUCLEOTIDE SEQUENCE</scope>
    <source>
        <strain evidence="3">IB-739</strain>
    </source>
</reference>
<dbReference type="InterPro" id="IPR052710">
    <property type="entry name" value="CAAX_protease"/>
</dbReference>
<keyword evidence="1" id="KW-0812">Transmembrane</keyword>
<evidence type="ECO:0000259" key="2">
    <source>
        <dbReference type="Pfam" id="PF02517"/>
    </source>
</evidence>
<proteinExistence type="predicted"/>
<protein>
    <submittedName>
        <fullName evidence="3">CPBP family intramembrane metalloprotease</fullName>
        <ecNumber evidence="3">3.4.-.-</ecNumber>
    </submittedName>
</protein>
<keyword evidence="3" id="KW-0645">Protease</keyword>